<sequence length="189" mass="20853">MRYGKLIIKEGCIGPLLLLLKEGTFSKAQENVTLAISLLSRDSESVEEIIRVGVPAVLTKARMKAMAARVLWHLTNGNSLTCRSITESRALLCFALLLEKGSEEVRYNSAVALMEITTVAEKDANLRRSAFKPNSPACKAIVGQLLMIINKADSELLVPCVKAVGNLARTFKATETIKIKSFRDYYFTK</sequence>
<reference evidence="2" key="1">
    <citation type="journal article" date="2023" name="Front. Plant Sci.">
        <title>Chromosomal-level genome assembly of Melastoma candidum provides insights into trichome evolution.</title>
        <authorList>
            <person name="Zhong Y."/>
            <person name="Wu W."/>
            <person name="Sun C."/>
            <person name="Zou P."/>
            <person name="Liu Y."/>
            <person name="Dai S."/>
            <person name="Zhou R."/>
        </authorList>
    </citation>
    <scope>NUCLEOTIDE SEQUENCE [LARGE SCALE GENOMIC DNA]</scope>
</reference>
<evidence type="ECO:0000313" key="2">
    <source>
        <dbReference type="Proteomes" id="UP001057402"/>
    </source>
</evidence>
<accession>A0ACB9LQC4</accession>
<dbReference type="Proteomes" id="UP001057402">
    <property type="component" value="Chromosome 11"/>
</dbReference>
<dbReference type="EMBL" id="CM042890">
    <property type="protein sequence ID" value="KAI4312995.1"/>
    <property type="molecule type" value="Genomic_DNA"/>
</dbReference>
<keyword evidence="2" id="KW-1185">Reference proteome</keyword>
<proteinExistence type="predicted"/>
<comment type="caution">
    <text evidence="1">The sequence shown here is derived from an EMBL/GenBank/DDBJ whole genome shotgun (WGS) entry which is preliminary data.</text>
</comment>
<evidence type="ECO:0000313" key="1">
    <source>
        <dbReference type="EMBL" id="KAI4312995.1"/>
    </source>
</evidence>
<gene>
    <name evidence="1" type="ORF">MLD38_037777</name>
</gene>
<organism evidence="1 2">
    <name type="scientific">Melastoma candidum</name>
    <dbReference type="NCBI Taxonomy" id="119954"/>
    <lineage>
        <taxon>Eukaryota</taxon>
        <taxon>Viridiplantae</taxon>
        <taxon>Streptophyta</taxon>
        <taxon>Embryophyta</taxon>
        <taxon>Tracheophyta</taxon>
        <taxon>Spermatophyta</taxon>
        <taxon>Magnoliopsida</taxon>
        <taxon>eudicotyledons</taxon>
        <taxon>Gunneridae</taxon>
        <taxon>Pentapetalae</taxon>
        <taxon>rosids</taxon>
        <taxon>malvids</taxon>
        <taxon>Myrtales</taxon>
        <taxon>Melastomataceae</taxon>
        <taxon>Melastomatoideae</taxon>
        <taxon>Melastomateae</taxon>
        <taxon>Melastoma</taxon>
    </lineage>
</organism>
<name>A0ACB9LQC4_9MYRT</name>
<protein>
    <submittedName>
        <fullName evidence="1">Uncharacterized protein</fullName>
    </submittedName>
</protein>